<name>A0A163DHX4_DIDRA</name>
<dbReference type="AlphaFoldDB" id="A0A163DHX4"/>
<reference evidence="2 3" key="1">
    <citation type="journal article" date="2016" name="Sci. Rep.">
        <title>Draft genome sequencing and secretome analysis of fungal phytopathogen Ascochyta rabiei provides insight into the necrotrophic effector repertoire.</title>
        <authorList>
            <person name="Verma S."/>
            <person name="Gazara R.K."/>
            <person name="Nizam S."/>
            <person name="Parween S."/>
            <person name="Chattopadhyay D."/>
            <person name="Verma P.K."/>
        </authorList>
    </citation>
    <scope>NUCLEOTIDE SEQUENCE [LARGE SCALE GENOMIC DNA]</scope>
    <source>
        <strain evidence="2 3">ArDII</strain>
    </source>
</reference>
<feature type="compositionally biased region" description="Polar residues" evidence="1">
    <location>
        <begin position="9"/>
        <end position="20"/>
    </location>
</feature>
<feature type="region of interest" description="Disordered" evidence="1">
    <location>
        <begin position="1"/>
        <end position="86"/>
    </location>
</feature>
<dbReference type="EMBL" id="JYNV01000200">
    <property type="protein sequence ID" value="KZM23163.1"/>
    <property type="molecule type" value="Genomic_DNA"/>
</dbReference>
<organism evidence="2 3">
    <name type="scientific">Didymella rabiei</name>
    <name type="common">Chickpea ascochyta blight fungus</name>
    <name type="synonym">Mycosphaerella rabiei</name>
    <dbReference type="NCBI Taxonomy" id="5454"/>
    <lineage>
        <taxon>Eukaryota</taxon>
        <taxon>Fungi</taxon>
        <taxon>Dikarya</taxon>
        <taxon>Ascomycota</taxon>
        <taxon>Pezizomycotina</taxon>
        <taxon>Dothideomycetes</taxon>
        <taxon>Pleosporomycetidae</taxon>
        <taxon>Pleosporales</taxon>
        <taxon>Pleosporineae</taxon>
        <taxon>Didymellaceae</taxon>
        <taxon>Ascochyta</taxon>
    </lineage>
</organism>
<dbReference type="Proteomes" id="UP000076837">
    <property type="component" value="Unassembled WGS sequence"/>
</dbReference>
<evidence type="ECO:0000313" key="3">
    <source>
        <dbReference type="Proteomes" id="UP000076837"/>
    </source>
</evidence>
<keyword evidence="3" id="KW-1185">Reference proteome</keyword>
<feature type="compositionally biased region" description="Acidic residues" evidence="1">
    <location>
        <begin position="42"/>
        <end position="51"/>
    </location>
</feature>
<gene>
    <name evidence="2" type="ORF">ST47_g5667</name>
</gene>
<sequence>MAPPRASKKSSTTTAQNMSRQSRRPVDEETDEETLADRTDMADETEDDEPDALQGPKHQKMMFQSLDDQKKRHASNKKGVKEAYSATKSSLQDDINKLFDEHEDQSNTAHRAQLARLADLLALKASLESQMARKLADLSAAYDTHSEELCRAVDSRIKELK</sequence>
<proteinExistence type="predicted"/>
<dbReference type="OrthoDB" id="3747906at2759"/>
<comment type="caution">
    <text evidence="2">The sequence shown here is derived from an EMBL/GenBank/DDBJ whole genome shotgun (WGS) entry which is preliminary data.</text>
</comment>
<protein>
    <submittedName>
        <fullName evidence="2">Uncharacterized protein</fullName>
    </submittedName>
</protein>
<evidence type="ECO:0000256" key="1">
    <source>
        <dbReference type="SAM" id="MobiDB-lite"/>
    </source>
</evidence>
<evidence type="ECO:0000313" key="2">
    <source>
        <dbReference type="EMBL" id="KZM23163.1"/>
    </source>
</evidence>
<accession>A0A163DHX4</accession>